<protein>
    <submittedName>
        <fullName evidence="1">Uncharacterized protein</fullName>
    </submittedName>
</protein>
<sequence>SALIILVQVLSKDPLLGYTPVSVVAVVTPTVGLTRSEPILVLYISGLAAPLSS</sequence>
<name>A0AAV7VLH5_PLEWA</name>
<dbReference type="Proteomes" id="UP001066276">
    <property type="component" value="Chromosome 2_1"/>
</dbReference>
<accession>A0AAV7VLH5</accession>
<dbReference type="AlphaFoldDB" id="A0AAV7VLH5"/>
<dbReference type="EMBL" id="JANPWB010000003">
    <property type="protein sequence ID" value="KAJ1202132.1"/>
    <property type="molecule type" value="Genomic_DNA"/>
</dbReference>
<feature type="non-terminal residue" evidence="1">
    <location>
        <position position="1"/>
    </location>
</feature>
<keyword evidence="2" id="KW-1185">Reference proteome</keyword>
<organism evidence="1 2">
    <name type="scientific">Pleurodeles waltl</name>
    <name type="common">Iberian ribbed newt</name>
    <dbReference type="NCBI Taxonomy" id="8319"/>
    <lineage>
        <taxon>Eukaryota</taxon>
        <taxon>Metazoa</taxon>
        <taxon>Chordata</taxon>
        <taxon>Craniata</taxon>
        <taxon>Vertebrata</taxon>
        <taxon>Euteleostomi</taxon>
        <taxon>Amphibia</taxon>
        <taxon>Batrachia</taxon>
        <taxon>Caudata</taxon>
        <taxon>Salamandroidea</taxon>
        <taxon>Salamandridae</taxon>
        <taxon>Pleurodelinae</taxon>
        <taxon>Pleurodeles</taxon>
    </lineage>
</organism>
<comment type="caution">
    <text evidence="1">The sequence shown here is derived from an EMBL/GenBank/DDBJ whole genome shotgun (WGS) entry which is preliminary data.</text>
</comment>
<gene>
    <name evidence="1" type="ORF">NDU88_005933</name>
</gene>
<proteinExistence type="predicted"/>
<evidence type="ECO:0000313" key="1">
    <source>
        <dbReference type="EMBL" id="KAJ1202132.1"/>
    </source>
</evidence>
<evidence type="ECO:0000313" key="2">
    <source>
        <dbReference type="Proteomes" id="UP001066276"/>
    </source>
</evidence>
<reference evidence="1" key="1">
    <citation type="journal article" date="2022" name="bioRxiv">
        <title>Sequencing and chromosome-scale assembly of the giantPleurodeles waltlgenome.</title>
        <authorList>
            <person name="Brown T."/>
            <person name="Elewa A."/>
            <person name="Iarovenko S."/>
            <person name="Subramanian E."/>
            <person name="Araus A.J."/>
            <person name="Petzold A."/>
            <person name="Susuki M."/>
            <person name="Suzuki K.-i.T."/>
            <person name="Hayashi T."/>
            <person name="Toyoda A."/>
            <person name="Oliveira C."/>
            <person name="Osipova E."/>
            <person name="Leigh N.D."/>
            <person name="Simon A."/>
            <person name="Yun M.H."/>
        </authorList>
    </citation>
    <scope>NUCLEOTIDE SEQUENCE</scope>
    <source>
        <strain evidence="1">20211129_DDA</strain>
        <tissue evidence="1">Liver</tissue>
    </source>
</reference>
<feature type="non-terminal residue" evidence="1">
    <location>
        <position position="53"/>
    </location>
</feature>